<evidence type="ECO:0000256" key="1">
    <source>
        <dbReference type="SAM" id="Phobius"/>
    </source>
</evidence>
<dbReference type="OrthoDB" id="6093641at2759"/>
<name>A0A1W0WKJ2_HYPEX</name>
<evidence type="ECO:0000313" key="3">
    <source>
        <dbReference type="Proteomes" id="UP000192578"/>
    </source>
</evidence>
<accession>A0A1W0WKJ2</accession>
<reference evidence="3" key="1">
    <citation type="submission" date="2017-01" db="EMBL/GenBank/DDBJ databases">
        <title>Comparative genomics of anhydrobiosis in the tardigrade Hypsibius dujardini.</title>
        <authorList>
            <person name="Yoshida Y."/>
            <person name="Koutsovoulos G."/>
            <person name="Laetsch D."/>
            <person name="Stevens L."/>
            <person name="Kumar S."/>
            <person name="Horikawa D."/>
            <person name="Ishino K."/>
            <person name="Komine S."/>
            <person name="Tomita M."/>
            <person name="Blaxter M."/>
            <person name="Arakawa K."/>
        </authorList>
    </citation>
    <scope>NUCLEOTIDE SEQUENCE [LARGE SCALE GENOMIC DNA]</scope>
    <source>
        <strain evidence="3">Z151</strain>
    </source>
</reference>
<evidence type="ECO:0008006" key="4">
    <source>
        <dbReference type="Google" id="ProtNLM"/>
    </source>
</evidence>
<dbReference type="AlphaFoldDB" id="A0A1W0WKJ2"/>
<comment type="caution">
    <text evidence="2">The sequence shown here is derived from an EMBL/GenBank/DDBJ whole genome shotgun (WGS) entry which is preliminary data.</text>
</comment>
<keyword evidence="1" id="KW-0812">Transmembrane</keyword>
<protein>
    <recommendedName>
        <fullName evidence="4">Orcokinin peptides type A</fullName>
    </recommendedName>
</protein>
<feature type="transmembrane region" description="Helical" evidence="1">
    <location>
        <begin position="6"/>
        <end position="28"/>
    </location>
</feature>
<keyword evidence="1" id="KW-1133">Transmembrane helix</keyword>
<proteinExistence type="predicted"/>
<keyword evidence="1" id="KW-0472">Membrane</keyword>
<sequence length="174" mass="19447">MTSAKVALHSAMVILVILPAVIICKAIPEETANVRETRAFDSLVGGGLGRDLSHTIRKLPTRSRMDTLTGFGLGRSFDNDYVLYQYPPWMAARPYEPTAGEMTKRSLDMIDSAGFGQFTKRNFDQLDSAGFGSFSKRNFDQMDRPGMHGFGNFMGKRNFDTLDRAGFGTFSRRR</sequence>
<gene>
    <name evidence="2" type="ORF">BV898_10167</name>
</gene>
<evidence type="ECO:0000313" key="2">
    <source>
        <dbReference type="EMBL" id="OQV15692.1"/>
    </source>
</evidence>
<organism evidence="2 3">
    <name type="scientific">Hypsibius exemplaris</name>
    <name type="common">Freshwater tardigrade</name>
    <dbReference type="NCBI Taxonomy" id="2072580"/>
    <lineage>
        <taxon>Eukaryota</taxon>
        <taxon>Metazoa</taxon>
        <taxon>Ecdysozoa</taxon>
        <taxon>Tardigrada</taxon>
        <taxon>Eutardigrada</taxon>
        <taxon>Parachela</taxon>
        <taxon>Hypsibioidea</taxon>
        <taxon>Hypsibiidae</taxon>
        <taxon>Hypsibius</taxon>
    </lineage>
</organism>
<dbReference type="EMBL" id="MTYJ01000085">
    <property type="protein sequence ID" value="OQV15692.1"/>
    <property type="molecule type" value="Genomic_DNA"/>
</dbReference>
<keyword evidence="3" id="KW-1185">Reference proteome</keyword>
<dbReference type="Proteomes" id="UP000192578">
    <property type="component" value="Unassembled WGS sequence"/>
</dbReference>